<feature type="compositionally biased region" description="Acidic residues" evidence="7">
    <location>
        <begin position="72"/>
        <end position="85"/>
    </location>
</feature>
<dbReference type="InterPro" id="IPR017850">
    <property type="entry name" value="Alkaline_phosphatase_core_sf"/>
</dbReference>
<dbReference type="PANTHER" id="PTHR47371:SF3">
    <property type="entry name" value="PHOSPHOGLYCEROL TRANSFERASE I"/>
    <property type="match status" value="1"/>
</dbReference>
<feature type="domain" description="Sulfatase N-terminal" evidence="9">
    <location>
        <begin position="358"/>
        <end position="579"/>
    </location>
</feature>
<evidence type="ECO:0000256" key="2">
    <source>
        <dbReference type="ARBA" id="ARBA00004936"/>
    </source>
</evidence>
<keyword evidence="10" id="KW-0378">Hydrolase</keyword>
<evidence type="ECO:0000313" key="11">
    <source>
        <dbReference type="Proteomes" id="UP000472335"/>
    </source>
</evidence>
<dbReference type="GO" id="GO:0005886">
    <property type="term" value="C:plasma membrane"/>
    <property type="evidence" value="ECO:0007669"/>
    <property type="project" value="UniProtKB-SubCell"/>
</dbReference>
<feature type="compositionally biased region" description="Low complexity" evidence="7">
    <location>
        <begin position="52"/>
        <end position="71"/>
    </location>
</feature>
<dbReference type="SUPFAM" id="SSF53649">
    <property type="entry name" value="Alkaline phosphatase-like"/>
    <property type="match status" value="1"/>
</dbReference>
<keyword evidence="5 8" id="KW-1133">Transmembrane helix</keyword>
<feature type="compositionally biased region" description="Polar residues" evidence="7">
    <location>
        <begin position="1"/>
        <end position="10"/>
    </location>
</feature>
<feature type="region of interest" description="Disordered" evidence="7">
    <location>
        <begin position="1"/>
        <end position="93"/>
    </location>
</feature>
<dbReference type="EMBL" id="JAAKZY010000004">
    <property type="protein sequence ID" value="NGO06581.1"/>
    <property type="molecule type" value="Genomic_DNA"/>
</dbReference>
<keyword evidence="4 8" id="KW-0812">Transmembrane</keyword>
<evidence type="ECO:0000256" key="3">
    <source>
        <dbReference type="ARBA" id="ARBA00022475"/>
    </source>
</evidence>
<comment type="caution">
    <text evidence="10">The sequence shown here is derived from an EMBL/GenBank/DDBJ whole genome shotgun (WGS) entry which is preliminary data.</text>
</comment>
<feature type="transmembrane region" description="Helical" evidence="8">
    <location>
        <begin position="217"/>
        <end position="239"/>
    </location>
</feature>
<dbReference type="InterPro" id="IPR050448">
    <property type="entry name" value="OpgB/LTA_synthase_biosynth"/>
</dbReference>
<keyword evidence="10" id="KW-0808">Transferase</keyword>
<accession>A0A6G4UXU6</accession>
<dbReference type="RefSeq" id="WP_165254490.1">
    <property type="nucleotide sequence ID" value="NZ_JAAKZY010000004.1"/>
</dbReference>
<feature type="compositionally biased region" description="Basic and acidic residues" evidence="7">
    <location>
        <begin position="12"/>
        <end position="23"/>
    </location>
</feature>
<evidence type="ECO:0000256" key="5">
    <source>
        <dbReference type="ARBA" id="ARBA00022989"/>
    </source>
</evidence>
<comment type="pathway">
    <text evidence="2">Cell wall biogenesis; lipoteichoic acid biosynthesis.</text>
</comment>
<evidence type="ECO:0000256" key="4">
    <source>
        <dbReference type="ARBA" id="ARBA00022692"/>
    </source>
</evidence>
<evidence type="ECO:0000259" key="9">
    <source>
        <dbReference type="Pfam" id="PF00884"/>
    </source>
</evidence>
<evidence type="ECO:0000256" key="7">
    <source>
        <dbReference type="SAM" id="MobiDB-lite"/>
    </source>
</evidence>
<name>A0A6G4UXU6_9ACTN</name>
<reference evidence="10 11" key="1">
    <citation type="submission" date="2020-02" db="EMBL/GenBank/DDBJ databases">
        <title>Whole-genome analyses of novel actinobacteria.</title>
        <authorList>
            <person name="Sahin N."/>
            <person name="Gencbay T."/>
        </authorList>
    </citation>
    <scope>NUCLEOTIDE SEQUENCE [LARGE SCALE GENOMIC DNA]</scope>
    <source>
        <strain evidence="10 11">HC44</strain>
    </source>
</reference>
<organism evidence="10 11">
    <name type="scientific">Streptomyces scabichelini</name>
    <dbReference type="NCBI Taxonomy" id="2711217"/>
    <lineage>
        <taxon>Bacteria</taxon>
        <taxon>Bacillati</taxon>
        <taxon>Actinomycetota</taxon>
        <taxon>Actinomycetes</taxon>
        <taxon>Kitasatosporales</taxon>
        <taxon>Streptomycetaceae</taxon>
        <taxon>Streptomyces</taxon>
    </lineage>
</organism>
<evidence type="ECO:0000256" key="8">
    <source>
        <dbReference type="SAM" id="Phobius"/>
    </source>
</evidence>
<keyword evidence="6 8" id="KW-0472">Membrane</keyword>
<feature type="transmembrane region" description="Helical" evidence="8">
    <location>
        <begin position="103"/>
        <end position="124"/>
    </location>
</feature>
<protein>
    <submittedName>
        <fullName evidence="10">Sulfatase-like hydrolase/transferase</fullName>
    </submittedName>
</protein>
<keyword evidence="11" id="KW-1185">Reference proteome</keyword>
<evidence type="ECO:0000313" key="10">
    <source>
        <dbReference type="EMBL" id="NGO06581.1"/>
    </source>
</evidence>
<dbReference type="GO" id="GO:0016740">
    <property type="term" value="F:transferase activity"/>
    <property type="evidence" value="ECO:0007669"/>
    <property type="project" value="UniProtKB-KW"/>
</dbReference>
<gene>
    <name evidence="10" type="ORF">G5C60_02545</name>
</gene>
<feature type="transmembrane region" description="Helical" evidence="8">
    <location>
        <begin position="136"/>
        <end position="154"/>
    </location>
</feature>
<feature type="transmembrane region" description="Helical" evidence="8">
    <location>
        <begin position="161"/>
        <end position="187"/>
    </location>
</feature>
<dbReference type="GO" id="GO:0016787">
    <property type="term" value="F:hydrolase activity"/>
    <property type="evidence" value="ECO:0007669"/>
    <property type="project" value="UniProtKB-KW"/>
</dbReference>
<dbReference type="Gene3D" id="3.40.720.10">
    <property type="entry name" value="Alkaline Phosphatase, subunit A"/>
    <property type="match status" value="1"/>
</dbReference>
<keyword evidence="3" id="KW-1003">Cell membrane</keyword>
<dbReference type="PANTHER" id="PTHR47371">
    <property type="entry name" value="LIPOTEICHOIC ACID SYNTHASE"/>
    <property type="match status" value="1"/>
</dbReference>
<dbReference type="InterPro" id="IPR000917">
    <property type="entry name" value="Sulfatase_N"/>
</dbReference>
<evidence type="ECO:0000256" key="6">
    <source>
        <dbReference type="ARBA" id="ARBA00023136"/>
    </source>
</evidence>
<evidence type="ECO:0000256" key="1">
    <source>
        <dbReference type="ARBA" id="ARBA00004651"/>
    </source>
</evidence>
<comment type="subcellular location">
    <subcellularLocation>
        <location evidence="1">Cell membrane</location>
        <topology evidence="1">Multi-pass membrane protein</topology>
    </subcellularLocation>
</comment>
<dbReference type="AlphaFoldDB" id="A0A6G4UXU6"/>
<sequence>MSSTTNSPQLPDTDRTTPEKDVTPEVPPADTSDDTPASEERAATSEEDAAAEEGSVTQTATEAPAESAGESATEEESPPSDDPVDAPDKPVAARRWRDRHPVAARNVGWTVTVLSLGLVYFALLMPTSIEAFRPGLFIRIPVEAILGAGVLIFLPRRPRLVVAVLAGLSLGVLTLLNVLDIGFNMFLGRGFNVVLDWVLFDDAKAYLQDSMGSGGTIGVLIAVVALVLVILAAMALAVLRLSNVMARNRERASRTTVVAGTAWVTCAALGLQLGTGSPLAARSTAALLEDRMHRVQATLKDEAAFAKEAKKDKFGNTPGNQLLTGLRGKDVIFTFIESYGRSAVEDEDIAPGVNATLTAKNEELTKAGFAAKSGWLTSATYGGNSWLGHSTFLSGLWINNQNRYRVVTAGEHLTLTGAFQRTGAWRTVGVMPGVQKNWPEGKFYGLDKVYDSRDLGYKGPKFSWSTMPDQYALKAFERLEHGKKQDKPLMSQIILTSSHQPWAPLPKTIPDEQVGNGSVYKDIQKAGKKPGDVFYDSDKAKEEYGKSIQYSVTSLIDYVTKYGSKDTVLVFLGDHQPMAKVSGSKASRDVPISIVAQDKSVLDKIDDWDWTDGLKPDATAPVWRMDSFRDRFLTAYGSQPNPSK</sequence>
<proteinExistence type="predicted"/>
<dbReference type="Pfam" id="PF00884">
    <property type="entry name" value="Sulfatase"/>
    <property type="match status" value="1"/>
</dbReference>
<dbReference type="Proteomes" id="UP000472335">
    <property type="component" value="Unassembled WGS sequence"/>
</dbReference>